<name>A0ABR2C5R5_9ROSI</name>
<keyword evidence="3 9" id="KW-1003">Cell membrane</keyword>
<evidence type="ECO:0000256" key="4">
    <source>
        <dbReference type="ARBA" id="ARBA00022692"/>
    </source>
</evidence>
<dbReference type="Proteomes" id="UP001472677">
    <property type="component" value="Unassembled WGS sequence"/>
</dbReference>
<keyword evidence="6 9" id="KW-0472">Membrane</keyword>
<organism evidence="12 13">
    <name type="scientific">Hibiscus sabdariffa</name>
    <name type="common">roselle</name>
    <dbReference type="NCBI Taxonomy" id="183260"/>
    <lineage>
        <taxon>Eukaryota</taxon>
        <taxon>Viridiplantae</taxon>
        <taxon>Streptophyta</taxon>
        <taxon>Embryophyta</taxon>
        <taxon>Tracheophyta</taxon>
        <taxon>Spermatophyta</taxon>
        <taxon>Magnoliopsida</taxon>
        <taxon>eudicotyledons</taxon>
        <taxon>Gunneridae</taxon>
        <taxon>Pentapetalae</taxon>
        <taxon>rosids</taxon>
        <taxon>malvids</taxon>
        <taxon>Malvales</taxon>
        <taxon>Malvaceae</taxon>
        <taxon>Malvoideae</taxon>
        <taxon>Hibiscus</taxon>
    </lineage>
</organism>
<keyword evidence="13" id="KW-1185">Reference proteome</keyword>
<dbReference type="NCBIfam" id="TIGR01569">
    <property type="entry name" value="A_tha_TIGR01569"/>
    <property type="match status" value="1"/>
</dbReference>
<dbReference type="InterPro" id="IPR006702">
    <property type="entry name" value="CASP_dom"/>
</dbReference>
<dbReference type="PANTHER" id="PTHR36488:SF11">
    <property type="entry name" value="CASP-LIKE PROTEIN"/>
    <property type="match status" value="1"/>
</dbReference>
<evidence type="ECO:0000313" key="13">
    <source>
        <dbReference type="Proteomes" id="UP001472677"/>
    </source>
</evidence>
<evidence type="ECO:0000256" key="7">
    <source>
        <dbReference type="ARBA" id="ARBA00023316"/>
    </source>
</evidence>
<comment type="subunit">
    <text evidence="9">Homodimer and heterodimers.</text>
</comment>
<feature type="region of interest" description="Disordered" evidence="10">
    <location>
        <begin position="1"/>
        <end position="23"/>
    </location>
</feature>
<reference evidence="12 13" key="1">
    <citation type="journal article" date="2024" name="G3 (Bethesda)">
        <title>Genome assembly of Hibiscus sabdariffa L. provides insights into metabolisms of medicinal natural products.</title>
        <authorList>
            <person name="Kim T."/>
        </authorList>
    </citation>
    <scope>NUCLEOTIDE SEQUENCE [LARGE SCALE GENOMIC DNA]</scope>
    <source>
        <strain evidence="12">TK-2024</strain>
        <tissue evidence="12">Old leaves</tissue>
    </source>
</reference>
<comment type="similarity">
    <text evidence="2 9">Belongs to the Casparian strip membrane proteins (CASP) family.</text>
</comment>
<dbReference type="Pfam" id="PF04535">
    <property type="entry name" value="CASP_dom"/>
    <property type="match status" value="1"/>
</dbReference>
<evidence type="ECO:0000256" key="10">
    <source>
        <dbReference type="SAM" id="MobiDB-lite"/>
    </source>
</evidence>
<comment type="subcellular location">
    <subcellularLocation>
        <location evidence="1 9">Cell membrane</location>
        <topology evidence="1 9">Multi-pass membrane protein</topology>
    </subcellularLocation>
</comment>
<evidence type="ECO:0000256" key="5">
    <source>
        <dbReference type="ARBA" id="ARBA00022989"/>
    </source>
</evidence>
<dbReference type="InterPro" id="IPR044173">
    <property type="entry name" value="CASPL"/>
</dbReference>
<keyword evidence="7" id="KW-0961">Cell wall biogenesis/degradation</keyword>
<evidence type="ECO:0000256" key="8">
    <source>
        <dbReference type="ARBA" id="ARBA00025302"/>
    </source>
</evidence>
<feature type="transmembrane region" description="Helical" evidence="9">
    <location>
        <begin position="111"/>
        <end position="138"/>
    </location>
</feature>
<protein>
    <recommendedName>
        <fullName evidence="9">CASP-like protein</fullName>
    </recommendedName>
</protein>
<evidence type="ECO:0000256" key="3">
    <source>
        <dbReference type="ARBA" id="ARBA00022475"/>
    </source>
</evidence>
<keyword evidence="4 9" id="KW-0812">Transmembrane</keyword>
<sequence>MPKSDDTTSVGVESNDEAKGKTPLIADDKEKKSGLKKIMGILDFVLRLAAIIAALVAAATMGTSNKPSRSSLGSSESKLATMIFRHSGYLVISLPFSIVTMICPNLVVLRIFLFVFDIVVLSLGTVSAAAAAIIVYLAHNGNPNINWQSICQHFGDFCQKMSETVVTSFVAVVFFMLLVLLSGCMFLKTR</sequence>
<dbReference type="PANTHER" id="PTHR36488">
    <property type="entry name" value="CASP-LIKE PROTEIN 1U1"/>
    <property type="match status" value="1"/>
</dbReference>
<feature type="transmembrane region" description="Helical" evidence="9">
    <location>
        <begin position="165"/>
        <end position="187"/>
    </location>
</feature>
<gene>
    <name evidence="12" type="ORF">V6N12_057641</name>
</gene>
<comment type="function">
    <text evidence="8">Regulates membrane-cell wall junctions and localized cell wall deposition. Required for establishment of the Casparian strip membrane domain (CSD) and the subsequent formation of Casparian strips, a cell wall modification of the root endodermis that determines an apoplastic barrier between the intraorganismal apoplasm and the extraorganismal apoplasm and prevents lateral diffusion.</text>
</comment>
<evidence type="ECO:0000256" key="1">
    <source>
        <dbReference type="ARBA" id="ARBA00004651"/>
    </source>
</evidence>
<evidence type="ECO:0000313" key="12">
    <source>
        <dbReference type="EMBL" id="KAK8514745.1"/>
    </source>
</evidence>
<proteinExistence type="inferred from homology"/>
<dbReference type="InterPro" id="IPR006459">
    <property type="entry name" value="CASP/CASPL"/>
</dbReference>
<evidence type="ECO:0000256" key="2">
    <source>
        <dbReference type="ARBA" id="ARBA00007651"/>
    </source>
</evidence>
<evidence type="ECO:0000259" key="11">
    <source>
        <dbReference type="Pfam" id="PF04535"/>
    </source>
</evidence>
<dbReference type="EMBL" id="JBBPBM010000066">
    <property type="protein sequence ID" value="KAK8514745.1"/>
    <property type="molecule type" value="Genomic_DNA"/>
</dbReference>
<feature type="domain" description="Casparian strip membrane protein" evidence="11">
    <location>
        <begin position="40"/>
        <end position="174"/>
    </location>
</feature>
<accession>A0ABR2C5R5</accession>
<feature type="transmembrane region" description="Helical" evidence="9">
    <location>
        <begin position="83"/>
        <end position="104"/>
    </location>
</feature>
<feature type="transmembrane region" description="Helical" evidence="9">
    <location>
        <begin position="41"/>
        <end position="63"/>
    </location>
</feature>
<keyword evidence="5 9" id="KW-1133">Transmembrane helix</keyword>
<evidence type="ECO:0000256" key="9">
    <source>
        <dbReference type="RuleBase" id="RU361233"/>
    </source>
</evidence>
<evidence type="ECO:0000256" key="6">
    <source>
        <dbReference type="ARBA" id="ARBA00023136"/>
    </source>
</evidence>
<comment type="caution">
    <text evidence="12">The sequence shown here is derived from an EMBL/GenBank/DDBJ whole genome shotgun (WGS) entry which is preliminary data.</text>
</comment>